<dbReference type="AlphaFoldDB" id="A0A559JNI6"/>
<accession>A0A559JNI6</accession>
<feature type="non-terminal residue" evidence="1">
    <location>
        <position position="1"/>
    </location>
</feature>
<organism evidence="1 2">
    <name type="scientific">Cohnella terricola</name>
    <dbReference type="NCBI Taxonomy" id="1289167"/>
    <lineage>
        <taxon>Bacteria</taxon>
        <taxon>Bacillati</taxon>
        <taxon>Bacillota</taxon>
        <taxon>Bacilli</taxon>
        <taxon>Bacillales</taxon>
        <taxon>Paenibacillaceae</taxon>
        <taxon>Cohnella</taxon>
    </lineage>
</organism>
<evidence type="ECO:0000313" key="1">
    <source>
        <dbReference type="EMBL" id="TVY01451.1"/>
    </source>
</evidence>
<keyword evidence="2" id="KW-1185">Reference proteome</keyword>
<comment type="caution">
    <text evidence="1">The sequence shown here is derived from an EMBL/GenBank/DDBJ whole genome shotgun (WGS) entry which is preliminary data.</text>
</comment>
<evidence type="ECO:0000313" key="2">
    <source>
        <dbReference type="Proteomes" id="UP000316330"/>
    </source>
</evidence>
<proteinExistence type="predicted"/>
<name>A0A559JNI6_9BACL</name>
<sequence>YGQLYTALIVYVLLKYVFDQGNATVHWSARLTFADFDRLFSLQTLPLEWVIYVANHLMFPLPSSG</sequence>
<dbReference type="Proteomes" id="UP000316330">
    <property type="component" value="Unassembled WGS sequence"/>
</dbReference>
<protein>
    <submittedName>
        <fullName evidence="1">IS4/IS5 family transposase</fullName>
    </submittedName>
</protein>
<reference evidence="1 2" key="1">
    <citation type="submission" date="2019-07" db="EMBL/GenBank/DDBJ databases">
        <authorList>
            <person name="Kim J."/>
        </authorList>
    </citation>
    <scope>NUCLEOTIDE SEQUENCE [LARGE SCALE GENOMIC DNA]</scope>
    <source>
        <strain evidence="1 2">G13</strain>
    </source>
</reference>
<dbReference type="EMBL" id="VNJJ01000004">
    <property type="protein sequence ID" value="TVY01451.1"/>
    <property type="molecule type" value="Genomic_DNA"/>
</dbReference>
<gene>
    <name evidence="1" type="ORF">FPZ45_09975</name>
</gene>